<dbReference type="CDD" id="cd16383">
    <property type="entry name" value="GUN4"/>
    <property type="match status" value="1"/>
</dbReference>
<proteinExistence type="predicted"/>
<reference evidence="2 3" key="1">
    <citation type="submission" date="2020-10" db="EMBL/GenBank/DDBJ databases">
        <authorList>
            <person name="Castelo-Branco R."/>
            <person name="Eusebio N."/>
            <person name="Adriana R."/>
            <person name="Vieira A."/>
            <person name="Brugerolle De Fraissinette N."/>
            <person name="Rezende De Castro R."/>
            <person name="Schneider M.P."/>
            <person name="Vasconcelos V."/>
            <person name="Leao P.N."/>
        </authorList>
    </citation>
    <scope>NUCLEOTIDE SEQUENCE [LARGE SCALE GENOMIC DNA]</scope>
    <source>
        <strain evidence="2 3">LEGE 06226</strain>
    </source>
</reference>
<dbReference type="PANTHER" id="PTHR34800:SF1">
    <property type="entry name" value="TETRAPYRROLE-BINDING PROTEIN, CHLOROPLASTIC"/>
    <property type="match status" value="1"/>
</dbReference>
<dbReference type="SUPFAM" id="SSF140869">
    <property type="entry name" value="GUN4-like"/>
    <property type="match status" value="1"/>
</dbReference>
<dbReference type="Gene3D" id="1.25.40.620">
    <property type="match status" value="1"/>
</dbReference>
<organism evidence="2 3">
    <name type="scientific">Planktothrix mougeotii LEGE 06226</name>
    <dbReference type="NCBI Taxonomy" id="1828728"/>
    <lineage>
        <taxon>Bacteria</taxon>
        <taxon>Bacillati</taxon>
        <taxon>Cyanobacteriota</taxon>
        <taxon>Cyanophyceae</taxon>
        <taxon>Oscillatoriophycideae</taxon>
        <taxon>Oscillatoriales</taxon>
        <taxon>Microcoleaceae</taxon>
        <taxon>Planktothrix</taxon>
    </lineage>
</organism>
<gene>
    <name evidence="2" type="ORF">IQ236_18810</name>
</gene>
<dbReference type="InterPro" id="IPR037215">
    <property type="entry name" value="GUN4-like_sf"/>
</dbReference>
<dbReference type="InterPro" id="IPR008629">
    <property type="entry name" value="GUN4-like"/>
</dbReference>
<dbReference type="Gene3D" id="1.10.10.1770">
    <property type="entry name" value="Gun4-like"/>
    <property type="match status" value="1"/>
</dbReference>
<name>A0ABR9UFK6_9CYAN</name>
<keyword evidence="3" id="KW-1185">Reference proteome</keyword>
<sequence>MIDKYSHLENLLITEQWKAADQETRKLILQSVGREKQGWLNHESIINFPSGDLVAIDQLWVKYSMFRFGFSVQKKIWLKVGTKVDYKTESKLGDHVGWRNRGVEKNYNDLTFSLQAPLGHLPRGFGGLSFILLFNFLLDCPEL</sequence>
<dbReference type="RefSeq" id="WP_193870715.1">
    <property type="nucleotide sequence ID" value="NZ_JADEWU010000051.1"/>
</dbReference>
<dbReference type="Proteomes" id="UP000640725">
    <property type="component" value="Unassembled WGS sequence"/>
</dbReference>
<feature type="domain" description="GUN4-like" evidence="1">
    <location>
        <begin position="3"/>
        <end position="123"/>
    </location>
</feature>
<comment type="caution">
    <text evidence="2">The sequence shown here is derived from an EMBL/GenBank/DDBJ whole genome shotgun (WGS) entry which is preliminary data.</text>
</comment>
<protein>
    <submittedName>
        <fullName evidence="2">GUN4 domain-containing protein</fullName>
    </submittedName>
</protein>
<accession>A0ABR9UFK6</accession>
<evidence type="ECO:0000259" key="1">
    <source>
        <dbReference type="Pfam" id="PF05419"/>
    </source>
</evidence>
<evidence type="ECO:0000313" key="3">
    <source>
        <dbReference type="Proteomes" id="UP000640725"/>
    </source>
</evidence>
<dbReference type="PANTHER" id="PTHR34800">
    <property type="entry name" value="TETRAPYRROLE-BINDING PROTEIN, CHLOROPLASTIC"/>
    <property type="match status" value="1"/>
</dbReference>
<evidence type="ECO:0000313" key="2">
    <source>
        <dbReference type="EMBL" id="MBE9145251.1"/>
    </source>
</evidence>
<dbReference type="Pfam" id="PF05419">
    <property type="entry name" value="GUN4"/>
    <property type="match status" value="1"/>
</dbReference>
<dbReference type="EMBL" id="JADEWU010000051">
    <property type="protein sequence ID" value="MBE9145251.1"/>
    <property type="molecule type" value="Genomic_DNA"/>
</dbReference>